<organism evidence="1 2">
    <name type="scientific">Caerostris extrusa</name>
    <name type="common">Bark spider</name>
    <name type="synonym">Caerostris bankana</name>
    <dbReference type="NCBI Taxonomy" id="172846"/>
    <lineage>
        <taxon>Eukaryota</taxon>
        <taxon>Metazoa</taxon>
        <taxon>Ecdysozoa</taxon>
        <taxon>Arthropoda</taxon>
        <taxon>Chelicerata</taxon>
        <taxon>Arachnida</taxon>
        <taxon>Araneae</taxon>
        <taxon>Araneomorphae</taxon>
        <taxon>Entelegynae</taxon>
        <taxon>Araneoidea</taxon>
        <taxon>Araneidae</taxon>
        <taxon>Caerostris</taxon>
    </lineage>
</organism>
<evidence type="ECO:0000313" key="2">
    <source>
        <dbReference type="Proteomes" id="UP001054945"/>
    </source>
</evidence>
<dbReference type="AlphaFoldDB" id="A0AAV4TNV2"/>
<dbReference type="EMBL" id="BPLR01011614">
    <property type="protein sequence ID" value="GIY47734.1"/>
    <property type="molecule type" value="Genomic_DNA"/>
</dbReference>
<protein>
    <submittedName>
        <fullName evidence="1">Uncharacterized protein</fullName>
    </submittedName>
</protein>
<reference evidence="1 2" key="1">
    <citation type="submission" date="2021-06" db="EMBL/GenBank/DDBJ databases">
        <title>Caerostris extrusa draft genome.</title>
        <authorList>
            <person name="Kono N."/>
            <person name="Arakawa K."/>
        </authorList>
    </citation>
    <scope>NUCLEOTIDE SEQUENCE [LARGE SCALE GENOMIC DNA]</scope>
</reference>
<keyword evidence="2" id="KW-1185">Reference proteome</keyword>
<sequence length="78" mass="8427">MPGLFGSGTLPKRCHGPRFVGSVVSEDYERNSATVSLPRVDSELANNQASPTMGVKNIKFSAEIRVESVINSLTNTYP</sequence>
<proteinExistence type="predicted"/>
<accession>A0AAV4TNV2</accession>
<comment type="caution">
    <text evidence="1">The sequence shown here is derived from an EMBL/GenBank/DDBJ whole genome shotgun (WGS) entry which is preliminary data.</text>
</comment>
<evidence type="ECO:0000313" key="1">
    <source>
        <dbReference type="EMBL" id="GIY47734.1"/>
    </source>
</evidence>
<gene>
    <name evidence="1" type="ORF">CEXT_539251</name>
</gene>
<dbReference type="Proteomes" id="UP001054945">
    <property type="component" value="Unassembled WGS sequence"/>
</dbReference>
<name>A0AAV4TNV2_CAEEX</name>